<dbReference type="Proteomes" id="UP000190044">
    <property type="component" value="Unassembled WGS sequence"/>
</dbReference>
<sequence>MIERLLRRARVERQRYGEVSVDTLALLDAEGYLLEYLEDDLESGA</sequence>
<proteinExistence type="predicted"/>
<keyword evidence="2" id="KW-1185">Reference proteome</keyword>
<evidence type="ECO:0000313" key="2">
    <source>
        <dbReference type="Proteomes" id="UP000190044"/>
    </source>
</evidence>
<organism evidence="1 2">
    <name type="scientific">Sphingopyxis flava</name>
    <dbReference type="NCBI Taxonomy" id="1507287"/>
    <lineage>
        <taxon>Bacteria</taxon>
        <taxon>Pseudomonadati</taxon>
        <taxon>Pseudomonadota</taxon>
        <taxon>Alphaproteobacteria</taxon>
        <taxon>Sphingomonadales</taxon>
        <taxon>Sphingomonadaceae</taxon>
        <taxon>Sphingopyxis</taxon>
    </lineage>
</organism>
<dbReference type="AlphaFoldDB" id="A0A1T5BQI8"/>
<name>A0A1T5BQI8_9SPHN</name>
<accession>A0A1T5BQI8</accession>
<evidence type="ECO:0000313" key="1">
    <source>
        <dbReference type="EMBL" id="SKB49203.1"/>
    </source>
</evidence>
<dbReference type="EMBL" id="FUYP01000007">
    <property type="protein sequence ID" value="SKB49203.1"/>
    <property type="molecule type" value="Genomic_DNA"/>
</dbReference>
<gene>
    <name evidence="1" type="ORF">SAMN06295937_100746</name>
</gene>
<reference evidence="2" key="1">
    <citation type="submission" date="2017-02" db="EMBL/GenBank/DDBJ databases">
        <authorList>
            <person name="Varghese N."/>
            <person name="Submissions S."/>
        </authorList>
    </citation>
    <scope>NUCLEOTIDE SEQUENCE [LARGE SCALE GENOMIC DNA]</scope>
    <source>
        <strain evidence="2">R11H</strain>
    </source>
</reference>
<protein>
    <submittedName>
        <fullName evidence="1">Uncharacterized protein</fullName>
    </submittedName>
</protein>